<organism evidence="5 6">
    <name type="scientific">Streptomyces meridianus</name>
    <dbReference type="NCBI Taxonomy" id="2938945"/>
    <lineage>
        <taxon>Bacteria</taxon>
        <taxon>Bacillati</taxon>
        <taxon>Actinomycetota</taxon>
        <taxon>Actinomycetes</taxon>
        <taxon>Kitasatosporales</taxon>
        <taxon>Streptomycetaceae</taxon>
        <taxon>Streptomyces</taxon>
    </lineage>
</organism>
<reference evidence="5" key="1">
    <citation type="journal article" date="2023" name="Int. J. Syst. Evol. Microbiol.">
        <title>Streptomyces meridianus sp. nov. isolated from brackish water of the Tagus estuary in Alcochete, Portugal.</title>
        <authorList>
            <person name="Santos J.D.N."/>
            <person name="Klimek D."/>
            <person name="Calusinska M."/>
            <person name="Lobo Da Cunha A."/>
            <person name="Catita J."/>
            <person name="Goncalves H."/>
            <person name="Gonzalez I."/>
            <person name="Reyes F."/>
            <person name="Lage O.M."/>
        </authorList>
    </citation>
    <scope>NUCLEOTIDE SEQUENCE</scope>
    <source>
        <strain evidence="5">MTZ3.1</strain>
    </source>
</reference>
<evidence type="ECO:0000313" key="6">
    <source>
        <dbReference type="Proteomes" id="UP001167160"/>
    </source>
</evidence>
<dbReference type="Pfam" id="PF00501">
    <property type="entry name" value="AMP-binding"/>
    <property type="match status" value="1"/>
</dbReference>
<dbReference type="Pfam" id="PF13193">
    <property type="entry name" value="AMP-binding_C"/>
    <property type="match status" value="1"/>
</dbReference>
<evidence type="ECO:0000313" key="5">
    <source>
        <dbReference type="EMBL" id="MCM2576543.1"/>
    </source>
</evidence>
<gene>
    <name evidence="5" type="ORF">M1E25_04090</name>
</gene>
<dbReference type="PANTHER" id="PTHR43201:SF5">
    <property type="entry name" value="MEDIUM-CHAIN ACYL-COA LIGASE ACSF2, MITOCHONDRIAL"/>
    <property type="match status" value="1"/>
</dbReference>
<keyword evidence="6" id="KW-1185">Reference proteome</keyword>
<dbReference type="SUPFAM" id="SSF56801">
    <property type="entry name" value="Acetyl-CoA synthetase-like"/>
    <property type="match status" value="1"/>
</dbReference>
<comment type="caution">
    <text evidence="5">The sequence shown here is derived from an EMBL/GenBank/DDBJ whole genome shotgun (WGS) entry which is preliminary data.</text>
</comment>
<keyword evidence="2" id="KW-0436">Ligase</keyword>
<evidence type="ECO:0000259" key="3">
    <source>
        <dbReference type="Pfam" id="PF00501"/>
    </source>
</evidence>
<sequence length="557" mass="60081">MAALLETLEAPSPERLAEYRAEGWWRESTFLDDLARASRERPGHPAVIGYLDGAHERTLTYAELAATVDRFAGAFTELGVGRGDVVALYLPNRWMFTPLLLACHRVGAVVATVGPPLADWELNLVLEATSAKLCVTVDTFEGIDYAARLAAATSAALEHRVVVGNASATGAMSFGEFFLDTPWEERHTIDPSAALGPTEPALLLSSSGTTGPMKTIAHSQDTVYSSVRAVSVPHGITADDVIAIPHYATHMAALSYSNYMALLVGGTCVMQDTNTDMNLLLDLVARHGVSWLYAAPGYLVNACAAQQEKPRETGTLRHIVSGSAPIQPQLIDDVRGAFGVEPHALWGMTENGAVTITRPDDPPGWAAHSDGSPVPWMEIRIAEDPEADPDAPDGVGRLLVRGASQCLGYAGQRETYEASVDADGWFDTGDLAKDDGRGGIRITGRRVDLIIRSNAIKIPTLAIEAVLLRHPKITEVVLVGYPDPAVPGTELACAVVVFEGEPPTLEELHEHLEKEGVARVMWPDRVQFVWQLPKNSLGKVIRQPLRERLETAPVPRA</sequence>
<feature type="domain" description="AMP-binding enzyme C-terminal" evidence="4">
    <location>
        <begin position="463"/>
        <end position="539"/>
    </location>
</feature>
<dbReference type="Gene3D" id="3.30.300.30">
    <property type="match status" value="1"/>
</dbReference>
<comment type="similarity">
    <text evidence="1">Belongs to the ATP-dependent AMP-binding enzyme family.</text>
</comment>
<dbReference type="RefSeq" id="WP_251409618.1">
    <property type="nucleotide sequence ID" value="NZ_JAMQGM010000008.1"/>
</dbReference>
<dbReference type="InterPro" id="IPR000873">
    <property type="entry name" value="AMP-dep_synth/lig_dom"/>
</dbReference>
<dbReference type="Gene3D" id="3.40.50.12780">
    <property type="entry name" value="N-terminal domain of ligase-like"/>
    <property type="match status" value="1"/>
</dbReference>
<evidence type="ECO:0000259" key="4">
    <source>
        <dbReference type="Pfam" id="PF13193"/>
    </source>
</evidence>
<dbReference type="PANTHER" id="PTHR43201">
    <property type="entry name" value="ACYL-COA SYNTHETASE"/>
    <property type="match status" value="1"/>
</dbReference>
<dbReference type="InterPro" id="IPR025110">
    <property type="entry name" value="AMP-bd_C"/>
</dbReference>
<evidence type="ECO:0000256" key="2">
    <source>
        <dbReference type="ARBA" id="ARBA00022598"/>
    </source>
</evidence>
<name>A0ABT0X3P4_9ACTN</name>
<protein>
    <submittedName>
        <fullName evidence="5">AMP-binding protein</fullName>
    </submittedName>
</protein>
<evidence type="ECO:0000256" key="1">
    <source>
        <dbReference type="ARBA" id="ARBA00006432"/>
    </source>
</evidence>
<dbReference type="InterPro" id="IPR045851">
    <property type="entry name" value="AMP-bd_C_sf"/>
</dbReference>
<dbReference type="EMBL" id="JAMQGM010000008">
    <property type="protein sequence ID" value="MCM2576543.1"/>
    <property type="molecule type" value="Genomic_DNA"/>
</dbReference>
<dbReference type="Proteomes" id="UP001167160">
    <property type="component" value="Unassembled WGS sequence"/>
</dbReference>
<proteinExistence type="inferred from homology"/>
<feature type="domain" description="AMP-dependent synthetase/ligase" evidence="3">
    <location>
        <begin position="35"/>
        <end position="409"/>
    </location>
</feature>
<dbReference type="InterPro" id="IPR042099">
    <property type="entry name" value="ANL_N_sf"/>
</dbReference>
<accession>A0ABT0X3P4</accession>